<dbReference type="PANTHER" id="PTHR24399:SF23">
    <property type="entry name" value="C2H2-TYPE DOMAIN-CONTAINING PROTEIN"/>
    <property type="match status" value="1"/>
</dbReference>
<feature type="region of interest" description="Disordered" evidence="10">
    <location>
        <begin position="37"/>
        <end position="63"/>
    </location>
</feature>
<comment type="subcellular location">
    <subcellularLocation>
        <location evidence="1">Nucleus</location>
    </subcellularLocation>
</comment>
<dbReference type="AlphaFoldDB" id="A0A1J1HVA2"/>
<dbReference type="SMART" id="SM00355">
    <property type="entry name" value="ZnF_C2H2"/>
    <property type="match status" value="11"/>
</dbReference>
<dbReference type="STRING" id="568069.A0A1J1HVA2"/>
<keyword evidence="13" id="KW-1185">Reference proteome</keyword>
<feature type="domain" description="C2H2-type" evidence="11">
    <location>
        <begin position="441"/>
        <end position="468"/>
    </location>
</feature>
<dbReference type="InterPro" id="IPR013087">
    <property type="entry name" value="Znf_C2H2_type"/>
</dbReference>
<dbReference type="OrthoDB" id="7758866at2759"/>
<feature type="compositionally biased region" description="Polar residues" evidence="10">
    <location>
        <begin position="149"/>
        <end position="158"/>
    </location>
</feature>
<feature type="compositionally biased region" description="Basic and acidic residues" evidence="10">
    <location>
        <begin position="37"/>
        <end position="47"/>
    </location>
</feature>
<feature type="domain" description="C2H2-type" evidence="11">
    <location>
        <begin position="347"/>
        <end position="374"/>
    </location>
</feature>
<dbReference type="GO" id="GO:0005654">
    <property type="term" value="C:nucleoplasm"/>
    <property type="evidence" value="ECO:0007669"/>
    <property type="project" value="TreeGrafter"/>
</dbReference>
<protein>
    <submittedName>
        <fullName evidence="12">CLUMA_CG004129, isoform A</fullName>
    </submittedName>
</protein>
<evidence type="ECO:0000256" key="4">
    <source>
        <dbReference type="ARBA" id="ARBA00022771"/>
    </source>
</evidence>
<accession>A0A1J1HVA2</accession>
<dbReference type="Proteomes" id="UP000183832">
    <property type="component" value="Unassembled WGS sequence"/>
</dbReference>
<keyword evidence="8" id="KW-0539">Nucleus</keyword>
<sequence>MIHGSKSSLPSLLIVEADNGNVFIIENKDSQSQVDKILKSERSEQSKKVKILKPKNKDEDTTPPLLSTEIREEEEEIQLMDFLDCEKQEESDISLSQVSFVDLKQEYDISKPSITACITKENNQSVKTKTENEKSSTFNGHWSDDETNDNSFQESMTALPNDKRSSDKQFNTGLSEENKNVKNNFRSHKMRSLVGKIACKYCDTIFPSKAEQSMHVCPYLQCDPKNFICRICKKELSRKTFSNHLHETLDCQYCGKKFINPRNMKSHIEKQHQDEDFIPPVVKDNEEYLKTKICYEESLKSQEAMRSKDNSRVRKKERFECDLCGKYLASLRSMSFHMSLHTGNSVYICENCGEKFFTPNGIKGHSCEKKRRRPEKDFRTYDLRHCRFCDSYFGSYDENKAHACIYQYPEDPKMIYCRSCGKLLAKLAFNRHFEIHSGVDWICSVCCRKLATERALKVHMTTHTGNKPYKCKLCTDSFINKVVLERHMRFHGASTKVFRCEYCFKELSTETSLRNHVQRLHKTTVQCELCKAEFLSREDLKSHLDDSHEPSLCSICHKSFALPRYLKMHEKLHYEDSIARIQCSFCSKLLGIKNIKSHIFRHHPEQFELWQQANPTL</sequence>
<dbReference type="PROSITE" id="PS50157">
    <property type="entry name" value="ZINC_FINGER_C2H2_2"/>
    <property type="match status" value="7"/>
</dbReference>
<gene>
    <name evidence="12" type="ORF">CLUMA_CG004129</name>
</gene>
<keyword evidence="7" id="KW-0804">Transcription</keyword>
<keyword evidence="4 9" id="KW-0863">Zinc-finger</keyword>
<name>A0A1J1HVA2_9DIPT</name>
<evidence type="ECO:0000256" key="3">
    <source>
        <dbReference type="ARBA" id="ARBA00022737"/>
    </source>
</evidence>
<dbReference type="PROSITE" id="PS00028">
    <property type="entry name" value="ZINC_FINGER_C2H2_1"/>
    <property type="match status" value="6"/>
</dbReference>
<feature type="region of interest" description="Disordered" evidence="10">
    <location>
        <begin position="123"/>
        <end position="168"/>
    </location>
</feature>
<evidence type="ECO:0000256" key="7">
    <source>
        <dbReference type="ARBA" id="ARBA00023163"/>
    </source>
</evidence>
<dbReference type="GO" id="GO:0000978">
    <property type="term" value="F:RNA polymerase II cis-regulatory region sequence-specific DNA binding"/>
    <property type="evidence" value="ECO:0007669"/>
    <property type="project" value="TreeGrafter"/>
</dbReference>
<feature type="domain" description="C2H2-type" evidence="11">
    <location>
        <begin position="551"/>
        <end position="578"/>
    </location>
</feature>
<dbReference type="EMBL" id="CVRI01000019">
    <property type="protein sequence ID" value="CRK90422.1"/>
    <property type="molecule type" value="Genomic_DNA"/>
</dbReference>
<dbReference type="GO" id="GO:0001227">
    <property type="term" value="F:DNA-binding transcription repressor activity, RNA polymerase II-specific"/>
    <property type="evidence" value="ECO:0007669"/>
    <property type="project" value="TreeGrafter"/>
</dbReference>
<dbReference type="GO" id="GO:0008270">
    <property type="term" value="F:zinc ion binding"/>
    <property type="evidence" value="ECO:0007669"/>
    <property type="project" value="UniProtKB-KW"/>
</dbReference>
<evidence type="ECO:0000256" key="9">
    <source>
        <dbReference type="PROSITE-ProRule" id="PRU00042"/>
    </source>
</evidence>
<dbReference type="FunFam" id="3.30.160.60:FF:000624">
    <property type="entry name" value="zinc finger protein 697"/>
    <property type="match status" value="1"/>
</dbReference>
<keyword evidence="3" id="KW-0677">Repeat</keyword>
<feature type="domain" description="C2H2-type" evidence="11">
    <location>
        <begin position="469"/>
        <end position="496"/>
    </location>
</feature>
<keyword evidence="2" id="KW-0479">Metal-binding</keyword>
<evidence type="ECO:0000256" key="10">
    <source>
        <dbReference type="SAM" id="MobiDB-lite"/>
    </source>
</evidence>
<evidence type="ECO:0000256" key="6">
    <source>
        <dbReference type="ARBA" id="ARBA00023015"/>
    </source>
</evidence>
<dbReference type="SUPFAM" id="SSF57667">
    <property type="entry name" value="beta-beta-alpha zinc fingers"/>
    <property type="match status" value="3"/>
</dbReference>
<evidence type="ECO:0000256" key="2">
    <source>
        <dbReference type="ARBA" id="ARBA00022723"/>
    </source>
</evidence>
<evidence type="ECO:0000256" key="1">
    <source>
        <dbReference type="ARBA" id="ARBA00004123"/>
    </source>
</evidence>
<evidence type="ECO:0000256" key="5">
    <source>
        <dbReference type="ARBA" id="ARBA00022833"/>
    </source>
</evidence>
<feature type="domain" description="C2H2-type" evidence="11">
    <location>
        <begin position="498"/>
        <end position="521"/>
    </location>
</feature>
<dbReference type="PANTHER" id="PTHR24399">
    <property type="entry name" value="ZINC FINGER AND BTB DOMAIN-CONTAINING"/>
    <property type="match status" value="1"/>
</dbReference>
<evidence type="ECO:0000313" key="13">
    <source>
        <dbReference type="Proteomes" id="UP000183832"/>
    </source>
</evidence>
<dbReference type="Gene3D" id="3.30.160.60">
    <property type="entry name" value="Classic Zinc Finger"/>
    <property type="match status" value="5"/>
</dbReference>
<evidence type="ECO:0000256" key="8">
    <source>
        <dbReference type="ARBA" id="ARBA00023242"/>
    </source>
</evidence>
<proteinExistence type="predicted"/>
<dbReference type="InterPro" id="IPR036236">
    <property type="entry name" value="Znf_C2H2_sf"/>
</dbReference>
<feature type="domain" description="C2H2-type" evidence="11">
    <location>
        <begin position="249"/>
        <end position="277"/>
    </location>
</feature>
<organism evidence="12 13">
    <name type="scientific">Clunio marinus</name>
    <dbReference type="NCBI Taxonomy" id="568069"/>
    <lineage>
        <taxon>Eukaryota</taxon>
        <taxon>Metazoa</taxon>
        <taxon>Ecdysozoa</taxon>
        <taxon>Arthropoda</taxon>
        <taxon>Hexapoda</taxon>
        <taxon>Insecta</taxon>
        <taxon>Pterygota</taxon>
        <taxon>Neoptera</taxon>
        <taxon>Endopterygota</taxon>
        <taxon>Diptera</taxon>
        <taxon>Nematocera</taxon>
        <taxon>Chironomoidea</taxon>
        <taxon>Chironomidae</taxon>
        <taxon>Clunio</taxon>
    </lineage>
</organism>
<keyword evidence="6" id="KW-0805">Transcription regulation</keyword>
<dbReference type="Pfam" id="PF00096">
    <property type="entry name" value="zf-C2H2"/>
    <property type="match status" value="1"/>
</dbReference>
<keyword evidence="5" id="KW-0862">Zinc</keyword>
<feature type="domain" description="C2H2-type" evidence="11">
    <location>
        <begin position="319"/>
        <end position="346"/>
    </location>
</feature>
<evidence type="ECO:0000313" key="12">
    <source>
        <dbReference type="EMBL" id="CRK90422.1"/>
    </source>
</evidence>
<reference evidence="12 13" key="1">
    <citation type="submission" date="2015-04" db="EMBL/GenBank/DDBJ databases">
        <authorList>
            <person name="Syromyatnikov M.Y."/>
            <person name="Popov V.N."/>
        </authorList>
    </citation>
    <scope>NUCLEOTIDE SEQUENCE [LARGE SCALE GENOMIC DNA]</scope>
</reference>
<evidence type="ECO:0000259" key="11">
    <source>
        <dbReference type="PROSITE" id="PS50157"/>
    </source>
</evidence>